<dbReference type="OrthoDB" id="23255at2759"/>
<organism evidence="2 3">
    <name type="scientific">Tieghemostelium lacteum</name>
    <name type="common">Slime mold</name>
    <name type="synonym">Dictyostelium lacteum</name>
    <dbReference type="NCBI Taxonomy" id="361077"/>
    <lineage>
        <taxon>Eukaryota</taxon>
        <taxon>Amoebozoa</taxon>
        <taxon>Evosea</taxon>
        <taxon>Eumycetozoa</taxon>
        <taxon>Dictyostelia</taxon>
        <taxon>Dictyosteliales</taxon>
        <taxon>Raperosteliaceae</taxon>
        <taxon>Tieghemostelium</taxon>
    </lineage>
</organism>
<dbReference type="AlphaFoldDB" id="A0A152A7X4"/>
<dbReference type="SUPFAM" id="SSF47769">
    <property type="entry name" value="SAM/Pointed domain"/>
    <property type="match status" value="1"/>
</dbReference>
<feature type="domain" description="SAM" evidence="1">
    <location>
        <begin position="10"/>
        <end position="57"/>
    </location>
</feature>
<dbReference type="CDD" id="cd09487">
    <property type="entry name" value="SAM_superfamily"/>
    <property type="match status" value="1"/>
</dbReference>
<dbReference type="InterPro" id="IPR013761">
    <property type="entry name" value="SAM/pointed_sf"/>
</dbReference>
<proteinExistence type="predicted"/>
<gene>
    <name evidence="2" type="ORF">DLAC_01136</name>
</gene>
<dbReference type="EMBL" id="LODT01000004">
    <property type="protein sequence ID" value="KYR02304.1"/>
    <property type="molecule type" value="Genomic_DNA"/>
</dbReference>
<keyword evidence="3" id="KW-1185">Reference proteome</keyword>
<evidence type="ECO:0000259" key="1">
    <source>
        <dbReference type="Pfam" id="PF07647"/>
    </source>
</evidence>
<dbReference type="Proteomes" id="UP000076078">
    <property type="component" value="Unassembled WGS sequence"/>
</dbReference>
<evidence type="ECO:0000313" key="3">
    <source>
        <dbReference type="Proteomes" id="UP000076078"/>
    </source>
</evidence>
<comment type="caution">
    <text evidence="2">The sequence shown here is derived from an EMBL/GenBank/DDBJ whole genome shotgun (WGS) entry which is preliminary data.</text>
</comment>
<name>A0A152A7X4_TIELA</name>
<evidence type="ECO:0000313" key="2">
    <source>
        <dbReference type="EMBL" id="KYR02304.1"/>
    </source>
</evidence>
<accession>A0A152A7X4</accession>
<protein>
    <recommendedName>
        <fullName evidence="1">SAM domain-containing protein</fullName>
    </recommendedName>
</protein>
<dbReference type="Gene3D" id="1.10.150.50">
    <property type="entry name" value="Transcription Factor, Ets-1"/>
    <property type="match status" value="1"/>
</dbReference>
<reference evidence="2 3" key="1">
    <citation type="submission" date="2015-12" db="EMBL/GenBank/DDBJ databases">
        <title>Dictyostelia acquired genes for synthesis and detection of signals that induce cell-type specialization by lateral gene transfer from prokaryotes.</title>
        <authorList>
            <person name="Gloeckner G."/>
            <person name="Schaap P."/>
        </authorList>
    </citation>
    <scope>NUCLEOTIDE SEQUENCE [LARGE SCALE GENOMIC DNA]</scope>
    <source>
        <strain evidence="2 3">TK</strain>
    </source>
</reference>
<dbReference type="InterPro" id="IPR001660">
    <property type="entry name" value="SAM"/>
</dbReference>
<dbReference type="InParanoid" id="A0A152A7X4"/>
<dbReference type="Pfam" id="PF07647">
    <property type="entry name" value="SAM_2"/>
    <property type="match status" value="1"/>
</dbReference>
<sequence length="66" mass="7354">MGKNQEDGDNYADILKQQDIKGIHLPTINEQQLTDLNQPLKLKVGHAKSLIFAIQQLIGTSQQQGK</sequence>